<comment type="caution">
    <text evidence="1">The sequence shown here is derived from an EMBL/GenBank/DDBJ whole genome shotgun (WGS) entry which is preliminary data.</text>
</comment>
<protein>
    <submittedName>
        <fullName evidence="1">1,3-beta-D-glucan synthase</fullName>
        <ecNumber evidence="1">2.4.1.34</ecNumber>
    </submittedName>
</protein>
<reference evidence="1" key="1">
    <citation type="submission" date="2022-04" db="EMBL/GenBank/DDBJ databases">
        <title>Genome of the entomopathogenic fungus Entomophthora muscae.</title>
        <authorList>
            <person name="Elya C."/>
            <person name="Lovett B.R."/>
            <person name="Lee E."/>
            <person name="Macias A.M."/>
            <person name="Hajek A.E."/>
            <person name="De Bivort B.L."/>
            <person name="Kasson M.T."/>
            <person name="De Fine Licht H.H."/>
            <person name="Stajich J.E."/>
        </authorList>
    </citation>
    <scope>NUCLEOTIDE SEQUENCE</scope>
    <source>
        <strain evidence="1">Berkeley</strain>
    </source>
</reference>
<dbReference type="Proteomes" id="UP001165960">
    <property type="component" value="Unassembled WGS sequence"/>
</dbReference>
<keyword evidence="2" id="KW-1185">Reference proteome</keyword>
<evidence type="ECO:0000313" key="1">
    <source>
        <dbReference type="EMBL" id="KAJ9079271.1"/>
    </source>
</evidence>
<organism evidence="1 2">
    <name type="scientific">Entomophthora muscae</name>
    <dbReference type="NCBI Taxonomy" id="34485"/>
    <lineage>
        <taxon>Eukaryota</taxon>
        <taxon>Fungi</taxon>
        <taxon>Fungi incertae sedis</taxon>
        <taxon>Zoopagomycota</taxon>
        <taxon>Entomophthoromycotina</taxon>
        <taxon>Entomophthoromycetes</taxon>
        <taxon>Entomophthorales</taxon>
        <taxon>Entomophthoraceae</taxon>
        <taxon>Entomophthora</taxon>
    </lineage>
</organism>
<proteinExistence type="predicted"/>
<evidence type="ECO:0000313" key="2">
    <source>
        <dbReference type="Proteomes" id="UP001165960"/>
    </source>
</evidence>
<gene>
    <name evidence="1" type="primary">FKS1_6</name>
    <name evidence="1" type="ORF">DSO57_1037120</name>
</gene>
<keyword evidence="1" id="KW-0328">Glycosyltransferase</keyword>
<accession>A0ACC2TY45</accession>
<keyword evidence="1" id="KW-0808">Transferase</keyword>
<dbReference type="EC" id="2.4.1.34" evidence="1"/>
<dbReference type="EMBL" id="QTSX02001805">
    <property type="protein sequence ID" value="KAJ9079271.1"/>
    <property type="molecule type" value="Genomic_DNA"/>
</dbReference>
<sequence>MSQQKDESFEAYSPRSESPFHPSDEYDNYSDYGHDPVMRSPYHSSESSAPGSPRYDGPTSPAPHHDSSRNRESYYSQSSHLYPESVAPSARSSLNTSQMAGYSNIDVYSSLGNPKLSDSRYAAYAPSTESLLALIESKKPNFTNSVSSFSRASSWISEANGSSDYLDLPPTRALAKDYPWPAWSVDNQVPISKEEVWDVFEDLSLRFGFQKSSIRNQYDALMTMLDSRASRMTPSMALLTLHADYIGGHNANFRVWYFAAELYRDSEKSDVEDHMDALEEWWRNRMSKLSPVERIRQMALYLCIWGEGLNLRYLPELMCFFYKLALDYYHATEEAPVPVPEGDYLDRIVTPAYCYIRDQNYEVVNGQFLKRERDHAQVIGYDDINETFWSKETIERLVLADKKTTIMSLPCGERYNKLGEINWKQSIKKTYFERRTWLHILTNFSRVWIFHFSVFFMFWIVNSQFLFLTFDQYKNAMGKGKETVAVEDVFLPHVFTLVGAGGAIASGIALWATFCEFFFVERTGVKIRILLRRYFILLILFILNIAPTIAIFYLSDVATQKLGKSDTGATGKAIKSALSSISKENDKAMKTTFINLKKRLYYDSSAYIKAGAIIHMLFGIGTTLALTIIPPANLFTRIPKMSLRNSAIPGLINRAFTADYADLDHKNRATSVAMWAIIMLCKLVESYLALIWSFKSAFRVLVYMTLSVNCAEPLLKAKPMSICYLHSYLTMFFMVLLLLIMFFLDTYLWYIIITSMFSIANAFQMGISVLSPWKNIFGMMPKRIYTKILATSSMEIKLRPKMLCSQIWNAIVISMYRDHLISIDHVQKLLYQQVASDIEGKKKLKPPTFFIAQEDTGLNTEFYPAGSEAERRISFFASSLSTVIPEPLPVENMPTFTVFTPHYSEKILLSLREIIREDDQYTRVTLLEYLKSLYAVEWENFVKDTKILAEENAILADEPPSFPTPEDEKRGKVRSEDLPFYCIGFKSAAPEFTLRTRIWASLRNQTLYRTISGFMNYSKALKLLHRIENPELVHILGGNSEALETELDLMSRRKFNFLISMQRYTKFNKEERDNVEFLFKSYPDLQVGYLEDVPSETEGEAPTMFSCLIDGHCERDENGVRIPRYRVRIPGNPILGDGKSDNQNHAVIFTRGEYLQVIDANQDNYLEEALKIRSVLAEFEEYQPPTHSPYAPPSHLDRPTKPVAILGAREYIFSENIGILGDIAAGKEATFGTLTHRILSTVGGRLHYGHPDFLNMIFMNTRGGLSKAQKGLHLNEDIYAGMNAFQRGGRVKHSEYVQCGKGRDLGFCSVLNFNTKIGTGMGEQLLAREYYYLYTQLPLDRMLTLFYAHPGFHVNNMMIMFSIQVFMVVLVCVGVLTASQNFCDPTLVVGDLPAITATCTSFSGILNWIDRTILSVFIVLFITFLPLMMQVLSEQGFVRTASRLGKQVASCAPMFEIFTTQIYSNAILSNMSFGGARYIGTGRGFATTRQPFATLYSRFASSSIYAGMRNTLLLLFACLALNMFRPAYLYFWFTMAGMVLSPWVFNPHQFSLIEFVLDYRAFIRWMSKGNSQTAKDSWIAHCRYARTRITGQKRKRLGDKERKIGGHIPRAHRLTIFVSEVFIPFFSAILMTVFYATLSAYDPTTLYKAYIKSSESIYKTWGSDPFSGYKSMAASSGITKAFAVALAPIALNAAILIVLFPVSLFLGPIMSMCAKSFGGIIAAVAHAWSVINLVAVVAFLSLLENFDMSRTVLGLTAAMFIQRFIFALLMFLFLTREFGHDGANCAWWTGRWMSAGLGWMAVTQPLREFVCKIVEMSLFATDFIIAHLILIVLSPFTLIPYMDKAHSTMLFWLSPSRQIRPPIFSMRQKAIRRRRSILYGMLFITIALFLIGTTIIPSAMGSILLKIGITRDKVAKMDIFKKMKL</sequence>
<name>A0ACC2TY45_9FUNG</name>